<dbReference type="Pfam" id="PF11905">
    <property type="entry name" value="DUF3425"/>
    <property type="match status" value="1"/>
</dbReference>
<dbReference type="InterPro" id="IPR021833">
    <property type="entry name" value="DUF3425"/>
</dbReference>
<dbReference type="EMBL" id="ML994623">
    <property type="protein sequence ID" value="KAF2188492.1"/>
    <property type="molecule type" value="Genomic_DNA"/>
</dbReference>
<accession>A0A6A6ECG2</accession>
<dbReference type="OrthoDB" id="2245989at2759"/>
<feature type="compositionally biased region" description="Basic residues" evidence="1">
    <location>
        <begin position="42"/>
        <end position="58"/>
    </location>
</feature>
<dbReference type="AlphaFoldDB" id="A0A6A6ECG2"/>
<evidence type="ECO:0000313" key="3">
    <source>
        <dbReference type="Proteomes" id="UP000800200"/>
    </source>
</evidence>
<name>A0A6A6ECG2_9PEZI</name>
<protein>
    <recommendedName>
        <fullName evidence="4">BZIP domain-containing protein</fullName>
    </recommendedName>
</protein>
<feature type="region of interest" description="Disordered" evidence="1">
    <location>
        <begin position="1"/>
        <end position="58"/>
    </location>
</feature>
<keyword evidence="3" id="KW-1185">Reference proteome</keyword>
<gene>
    <name evidence="2" type="ORF">K469DRAFT_660186</name>
</gene>
<dbReference type="Proteomes" id="UP000800200">
    <property type="component" value="Unassembled WGS sequence"/>
</dbReference>
<evidence type="ECO:0000256" key="1">
    <source>
        <dbReference type="SAM" id="MobiDB-lite"/>
    </source>
</evidence>
<evidence type="ECO:0008006" key="4">
    <source>
        <dbReference type="Google" id="ProtNLM"/>
    </source>
</evidence>
<dbReference type="PANTHER" id="PTHR38116:SF1">
    <property type="entry name" value="BZIP DOMAIN-CONTAINING PROTEIN"/>
    <property type="match status" value="1"/>
</dbReference>
<sequence>MANSSITGPQQTSIAGPQQSSIADKWVKGEDDWSGISDTRERRKIQNRRNQRIRRSRKRREMEFRDLATSESQQLASAHAISISLVSTQQRHTDSEIEAITDAIRSVNILDPESENNRMILQRFEAFVYRYYEARTPQITLLPSLSQFNFIRALLANVEVLGLSSNQMDDDAISPFNSLGSHQAEVPTTLVSRLPAGLRPTDLQCATLHHPWIDLLPVPEMRDNLFRRGLDSFDEDELCHALRGRTPGLDPGVLVWRDPWDPCGWEVTEAFVRSWGWVISGCWDLLRSTNKWRAQRGEKPLFRLPS</sequence>
<evidence type="ECO:0000313" key="2">
    <source>
        <dbReference type="EMBL" id="KAF2188492.1"/>
    </source>
</evidence>
<organism evidence="2 3">
    <name type="scientific">Zopfia rhizophila CBS 207.26</name>
    <dbReference type="NCBI Taxonomy" id="1314779"/>
    <lineage>
        <taxon>Eukaryota</taxon>
        <taxon>Fungi</taxon>
        <taxon>Dikarya</taxon>
        <taxon>Ascomycota</taxon>
        <taxon>Pezizomycotina</taxon>
        <taxon>Dothideomycetes</taxon>
        <taxon>Dothideomycetes incertae sedis</taxon>
        <taxon>Zopfiaceae</taxon>
        <taxon>Zopfia</taxon>
    </lineage>
</organism>
<reference evidence="2" key="1">
    <citation type="journal article" date="2020" name="Stud. Mycol.">
        <title>101 Dothideomycetes genomes: a test case for predicting lifestyles and emergence of pathogens.</title>
        <authorList>
            <person name="Haridas S."/>
            <person name="Albert R."/>
            <person name="Binder M."/>
            <person name="Bloem J."/>
            <person name="Labutti K."/>
            <person name="Salamov A."/>
            <person name="Andreopoulos B."/>
            <person name="Baker S."/>
            <person name="Barry K."/>
            <person name="Bills G."/>
            <person name="Bluhm B."/>
            <person name="Cannon C."/>
            <person name="Castanera R."/>
            <person name="Culley D."/>
            <person name="Daum C."/>
            <person name="Ezra D."/>
            <person name="Gonzalez J."/>
            <person name="Henrissat B."/>
            <person name="Kuo A."/>
            <person name="Liang C."/>
            <person name="Lipzen A."/>
            <person name="Lutzoni F."/>
            <person name="Magnuson J."/>
            <person name="Mondo S."/>
            <person name="Nolan M."/>
            <person name="Ohm R."/>
            <person name="Pangilinan J."/>
            <person name="Park H.-J."/>
            <person name="Ramirez L."/>
            <person name="Alfaro M."/>
            <person name="Sun H."/>
            <person name="Tritt A."/>
            <person name="Yoshinaga Y."/>
            <person name="Zwiers L.-H."/>
            <person name="Turgeon B."/>
            <person name="Goodwin S."/>
            <person name="Spatafora J."/>
            <person name="Crous P."/>
            <person name="Grigoriev I."/>
        </authorList>
    </citation>
    <scope>NUCLEOTIDE SEQUENCE</scope>
    <source>
        <strain evidence="2">CBS 207.26</strain>
    </source>
</reference>
<proteinExistence type="predicted"/>
<dbReference type="PANTHER" id="PTHR38116">
    <property type="entry name" value="CHROMOSOME 7, WHOLE GENOME SHOTGUN SEQUENCE"/>
    <property type="match status" value="1"/>
</dbReference>
<feature type="compositionally biased region" description="Polar residues" evidence="1">
    <location>
        <begin position="1"/>
        <end position="22"/>
    </location>
</feature>